<comment type="caution">
    <text evidence="1">The sequence shown here is derived from an EMBL/GenBank/DDBJ whole genome shotgun (WGS) entry which is preliminary data.</text>
</comment>
<name>A0A4C1TEU5_EUMVA</name>
<sequence length="174" mass="19066">MQHKLITADDEEPQVIAPAHARTGASRHSAASPAAAFACRGAKSFDRDFVARTSNEILHRLLNDPHPDLGPNCDFDSVSNLDSLDGKSRFWLSLDLDSDPTIVPDTVSIRFVPIPFKLSERPCFLTPKTHIVQRQTRAPTAPAVSNTCRGHATRHLRSHVGVGSRKQNIKSSKA</sequence>
<evidence type="ECO:0000313" key="2">
    <source>
        <dbReference type="Proteomes" id="UP000299102"/>
    </source>
</evidence>
<dbReference type="Proteomes" id="UP000299102">
    <property type="component" value="Unassembled WGS sequence"/>
</dbReference>
<reference evidence="1 2" key="1">
    <citation type="journal article" date="2019" name="Commun. Biol.">
        <title>The bagworm genome reveals a unique fibroin gene that provides high tensile strength.</title>
        <authorList>
            <person name="Kono N."/>
            <person name="Nakamura H."/>
            <person name="Ohtoshi R."/>
            <person name="Tomita M."/>
            <person name="Numata K."/>
            <person name="Arakawa K."/>
        </authorList>
    </citation>
    <scope>NUCLEOTIDE SEQUENCE [LARGE SCALE GENOMIC DNA]</scope>
</reference>
<organism evidence="1 2">
    <name type="scientific">Eumeta variegata</name>
    <name type="common">Bagworm moth</name>
    <name type="synonym">Eumeta japonica</name>
    <dbReference type="NCBI Taxonomy" id="151549"/>
    <lineage>
        <taxon>Eukaryota</taxon>
        <taxon>Metazoa</taxon>
        <taxon>Ecdysozoa</taxon>
        <taxon>Arthropoda</taxon>
        <taxon>Hexapoda</taxon>
        <taxon>Insecta</taxon>
        <taxon>Pterygota</taxon>
        <taxon>Neoptera</taxon>
        <taxon>Endopterygota</taxon>
        <taxon>Lepidoptera</taxon>
        <taxon>Glossata</taxon>
        <taxon>Ditrysia</taxon>
        <taxon>Tineoidea</taxon>
        <taxon>Psychidae</taxon>
        <taxon>Oiketicinae</taxon>
        <taxon>Eumeta</taxon>
    </lineage>
</organism>
<accession>A0A4C1TEU5</accession>
<evidence type="ECO:0000313" key="1">
    <source>
        <dbReference type="EMBL" id="GBP13063.1"/>
    </source>
</evidence>
<dbReference type="EMBL" id="BGZK01005217">
    <property type="protein sequence ID" value="GBP13063.1"/>
    <property type="molecule type" value="Genomic_DNA"/>
</dbReference>
<gene>
    <name evidence="1" type="ORF">EVAR_100202_1</name>
</gene>
<protein>
    <submittedName>
        <fullName evidence="1">Uncharacterized protein</fullName>
    </submittedName>
</protein>
<keyword evidence="2" id="KW-1185">Reference proteome</keyword>
<dbReference type="AlphaFoldDB" id="A0A4C1TEU5"/>
<proteinExistence type="predicted"/>